<feature type="region of interest" description="Disordered" evidence="1">
    <location>
        <begin position="166"/>
        <end position="296"/>
    </location>
</feature>
<feature type="compositionally biased region" description="Polar residues" evidence="1">
    <location>
        <begin position="269"/>
        <end position="284"/>
    </location>
</feature>
<dbReference type="GO" id="GO:0032933">
    <property type="term" value="P:SREBP signaling pathway"/>
    <property type="evidence" value="ECO:0007669"/>
    <property type="project" value="InterPro"/>
</dbReference>
<feature type="compositionally biased region" description="Acidic residues" evidence="1">
    <location>
        <begin position="208"/>
        <end position="217"/>
    </location>
</feature>
<gene>
    <name evidence="4" type="ORF">OC846_000623</name>
</gene>
<evidence type="ECO:0000256" key="1">
    <source>
        <dbReference type="SAM" id="MobiDB-lite"/>
    </source>
</evidence>
<dbReference type="GO" id="GO:0005783">
    <property type="term" value="C:endoplasmic reticulum"/>
    <property type="evidence" value="ECO:0007669"/>
    <property type="project" value="TreeGrafter"/>
</dbReference>
<feature type="domain" description="DUF1746" evidence="3">
    <location>
        <begin position="12"/>
        <end position="135"/>
    </location>
</feature>
<dbReference type="Pfam" id="PF08508">
    <property type="entry name" value="DUF1746"/>
    <property type="match status" value="1"/>
</dbReference>
<dbReference type="InterPro" id="IPR038967">
    <property type="entry name" value="Dsc4-like"/>
</dbReference>
<keyword evidence="2" id="KW-1133">Transmembrane helix</keyword>
<dbReference type="EMBL" id="JAPDMZ010000007">
    <property type="protein sequence ID" value="KAK0557173.1"/>
    <property type="molecule type" value="Genomic_DNA"/>
</dbReference>
<evidence type="ECO:0000256" key="2">
    <source>
        <dbReference type="SAM" id="Phobius"/>
    </source>
</evidence>
<reference evidence="4" key="1">
    <citation type="journal article" date="2023" name="PhytoFront">
        <title>Draft Genome Resources of Seven Strains of Tilletia horrida, Causal Agent of Kernel Smut of Rice.</title>
        <authorList>
            <person name="Khanal S."/>
            <person name="Antony Babu S."/>
            <person name="Zhou X.G."/>
        </authorList>
    </citation>
    <scope>NUCLEOTIDE SEQUENCE</scope>
    <source>
        <strain evidence="4">TX6</strain>
    </source>
</reference>
<dbReference type="PANTHER" id="PTHR39405:SF1">
    <property type="entry name" value="DSC E3 UBIQUITIN LIGASE COMPLEX SUBUNIT 4"/>
    <property type="match status" value="1"/>
</dbReference>
<feature type="compositionally biased region" description="Low complexity" evidence="1">
    <location>
        <begin position="356"/>
        <end position="367"/>
    </location>
</feature>
<sequence length="509" mass="56028">MQRQRRELIRQLDILLFTLFVYIWFLDKNLLLLALKIGLQVQYCNPTAFNPDLPLPILCRTVLFFNLAPIISHGFFWTGKGMSPLDDVDGTGIGGTYNRSGRTGFVLDFIGQSYQPTRLHLLCLDLLTAFLQWLFIIIVSETEKAEDLRPDLDEFGPLDGEPLHEVLLVDPHEDRPYSRRPSSKRDLSDRPHRHSTEGNTSGDRIDGMDDDGSDADSDTPLRAAEGSDMHSRHTSRSGQGDAPAVPSSSQINETRTRRRRGRRREDESSTNLLTPEGANSSDISTDPHGQGWSPRDEEASLFLPHLRSGSDSPPGSAQRPQGRILLSERTSLTHPVVHLPIGRLLRNTFTFVPLSSSAAPDDQSAASGQGVGPDNRPIPVRDATPGLTRSERITPGGGGARAGRMVGSLGIVPMFRRYREGEEAVTASGERVRAPRSPSSQLPPNTIPVIALPFNPPTLRRAHSDDPDVSVQSEGAVPASATPSRQDNADREENSWAWVARNFSVTGRR</sequence>
<feature type="region of interest" description="Disordered" evidence="1">
    <location>
        <begin position="424"/>
        <end position="496"/>
    </location>
</feature>
<evidence type="ECO:0000313" key="4">
    <source>
        <dbReference type="EMBL" id="KAK0557173.1"/>
    </source>
</evidence>
<evidence type="ECO:0000259" key="3">
    <source>
        <dbReference type="Pfam" id="PF08508"/>
    </source>
</evidence>
<keyword evidence="2" id="KW-0472">Membrane</keyword>
<proteinExistence type="predicted"/>
<accession>A0AAN6JUB6</accession>
<feature type="compositionally biased region" description="Basic and acidic residues" evidence="1">
    <location>
        <begin position="170"/>
        <end position="196"/>
    </location>
</feature>
<dbReference type="InterPro" id="IPR013715">
    <property type="entry name" value="DUF1746"/>
</dbReference>
<dbReference type="Proteomes" id="UP001176517">
    <property type="component" value="Unassembled WGS sequence"/>
</dbReference>
<dbReference type="PANTHER" id="PTHR39405">
    <property type="entry name" value="DSC E3 UBIQUITIN LIGASE COMPLEX SUBUNIT 4"/>
    <property type="match status" value="1"/>
</dbReference>
<evidence type="ECO:0000313" key="5">
    <source>
        <dbReference type="Proteomes" id="UP001176517"/>
    </source>
</evidence>
<feature type="transmembrane region" description="Helical" evidence="2">
    <location>
        <begin position="12"/>
        <end position="35"/>
    </location>
</feature>
<protein>
    <recommendedName>
        <fullName evidence="3">DUF1746 domain-containing protein</fullName>
    </recommendedName>
</protein>
<comment type="caution">
    <text evidence="4">The sequence shown here is derived from an EMBL/GenBank/DDBJ whole genome shotgun (WGS) entry which is preliminary data.</text>
</comment>
<keyword evidence="5" id="KW-1185">Reference proteome</keyword>
<dbReference type="AlphaFoldDB" id="A0AAN6JUB6"/>
<feature type="region of interest" description="Disordered" evidence="1">
    <location>
        <begin position="356"/>
        <end position="404"/>
    </location>
</feature>
<dbReference type="GO" id="GO:0044695">
    <property type="term" value="C:Dsc E3 ubiquitin ligase complex"/>
    <property type="evidence" value="ECO:0007669"/>
    <property type="project" value="InterPro"/>
</dbReference>
<keyword evidence="2" id="KW-0812">Transmembrane</keyword>
<organism evidence="4 5">
    <name type="scientific">Tilletia horrida</name>
    <dbReference type="NCBI Taxonomy" id="155126"/>
    <lineage>
        <taxon>Eukaryota</taxon>
        <taxon>Fungi</taxon>
        <taxon>Dikarya</taxon>
        <taxon>Basidiomycota</taxon>
        <taxon>Ustilaginomycotina</taxon>
        <taxon>Exobasidiomycetes</taxon>
        <taxon>Tilletiales</taxon>
        <taxon>Tilletiaceae</taxon>
        <taxon>Tilletia</taxon>
    </lineage>
</organism>
<name>A0AAN6JUB6_9BASI</name>